<dbReference type="EMBL" id="MELI01000024">
    <property type="protein sequence ID" value="OFW35075.1"/>
    <property type="molecule type" value="Genomic_DNA"/>
</dbReference>
<dbReference type="Proteomes" id="UP000178086">
    <property type="component" value="Unassembled WGS sequence"/>
</dbReference>
<dbReference type="Gene3D" id="3.40.1260.10">
    <property type="entry name" value="DsrEFH-like"/>
    <property type="match status" value="1"/>
</dbReference>
<dbReference type="AlphaFoldDB" id="A0A1F2UVC6"/>
<dbReference type="InterPro" id="IPR003787">
    <property type="entry name" value="Sulphur_relay_DsrE/F-like"/>
</dbReference>
<organism evidence="1 2">
    <name type="scientific">Candidatus Aquicultor primus</name>
    <dbReference type="NCBI Taxonomy" id="1797195"/>
    <lineage>
        <taxon>Bacteria</taxon>
        <taxon>Bacillati</taxon>
        <taxon>Actinomycetota</taxon>
        <taxon>Candidatus Aquicultoria</taxon>
        <taxon>Candidatus Aquicultorales</taxon>
        <taxon>Candidatus Aquicultoraceae</taxon>
        <taxon>Candidatus Aquicultor</taxon>
    </lineage>
</organism>
<sequence length="106" mass="11613">MKIGIIISSKDPETVWNAFRYGEHIIKAGDSVKVFLTGPGVEAERIGTEQFPVTEMMKNLESLGGEILCCGTCAKKLRGLEPQACPIGGLKDMHQMVKESDRVVTF</sequence>
<gene>
    <name evidence="1" type="ORF">A2074_07475</name>
</gene>
<comment type="caution">
    <text evidence="1">The sequence shown here is derived from an EMBL/GenBank/DDBJ whole genome shotgun (WGS) entry which is preliminary data.</text>
</comment>
<evidence type="ECO:0000313" key="2">
    <source>
        <dbReference type="Proteomes" id="UP000178086"/>
    </source>
</evidence>
<reference evidence="1 2" key="1">
    <citation type="journal article" date="2016" name="Nat. Commun.">
        <title>Thousands of microbial genomes shed light on interconnected biogeochemical processes in an aquifer system.</title>
        <authorList>
            <person name="Anantharaman K."/>
            <person name="Brown C.T."/>
            <person name="Hug L.A."/>
            <person name="Sharon I."/>
            <person name="Castelle C.J."/>
            <person name="Probst A.J."/>
            <person name="Thomas B.C."/>
            <person name="Singh A."/>
            <person name="Wilkins M.J."/>
            <person name="Karaoz U."/>
            <person name="Brodie E.L."/>
            <person name="Williams K.H."/>
            <person name="Hubbard S.S."/>
            <person name="Banfield J.F."/>
        </authorList>
    </citation>
    <scope>NUCLEOTIDE SEQUENCE [LARGE SCALE GENOMIC DNA]</scope>
</reference>
<dbReference type="Pfam" id="PF02635">
    <property type="entry name" value="DsrE"/>
    <property type="match status" value="1"/>
</dbReference>
<proteinExistence type="predicted"/>
<evidence type="ECO:0000313" key="1">
    <source>
        <dbReference type="EMBL" id="OFW35075.1"/>
    </source>
</evidence>
<dbReference type="InterPro" id="IPR027396">
    <property type="entry name" value="DsrEFH-like"/>
</dbReference>
<name>A0A1F2UVC6_9ACTN</name>
<dbReference type="SUPFAM" id="SSF75169">
    <property type="entry name" value="DsrEFH-like"/>
    <property type="match status" value="1"/>
</dbReference>
<protein>
    <submittedName>
        <fullName evidence="1">Sulfur reduction protein DsrE</fullName>
    </submittedName>
</protein>
<accession>A0A1F2UVC6</accession>